<dbReference type="AlphaFoldDB" id="A0A7X8SNX5"/>
<protein>
    <recommendedName>
        <fullName evidence="3">STAS domain-containing protein</fullName>
    </recommendedName>
</protein>
<keyword evidence="2" id="KW-1185">Reference proteome</keyword>
<evidence type="ECO:0000313" key="1">
    <source>
        <dbReference type="EMBL" id="NLR93610.1"/>
    </source>
</evidence>
<dbReference type="RefSeq" id="WP_168884325.1">
    <property type="nucleotide sequence ID" value="NZ_JABAIL010000007.1"/>
</dbReference>
<evidence type="ECO:0008006" key="3">
    <source>
        <dbReference type="Google" id="ProtNLM"/>
    </source>
</evidence>
<dbReference type="EMBL" id="JABAIL010000007">
    <property type="protein sequence ID" value="NLR93610.1"/>
    <property type="molecule type" value="Genomic_DNA"/>
</dbReference>
<organism evidence="1 2">
    <name type="scientific">Flammeovirga agarivorans</name>
    <dbReference type="NCBI Taxonomy" id="2726742"/>
    <lineage>
        <taxon>Bacteria</taxon>
        <taxon>Pseudomonadati</taxon>
        <taxon>Bacteroidota</taxon>
        <taxon>Cytophagia</taxon>
        <taxon>Cytophagales</taxon>
        <taxon>Flammeovirgaceae</taxon>
        <taxon>Flammeovirga</taxon>
    </lineage>
</organism>
<evidence type="ECO:0000313" key="2">
    <source>
        <dbReference type="Proteomes" id="UP000585050"/>
    </source>
</evidence>
<reference evidence="1 2" key="1">
    <citation type="submission" date="2020-04" db="EMBL/GenBank/DDBJ databases">
        <title>Flammeovirga sp. SR4, a novel species isolated from seawater.</title>
        <authorList>
            <person name="Wang X."/>
        </authorList>
    </citation>
    <scope>NUCLEOTIDE SEQUENCE [LARGE SCALE GENOMIC DNA]</scope>
    <source>
        <strain evidence="1 2">SR4</strain>
    </source>
</reference>
<dbReference type="Proteomes" id="UP000585050">
    <property type="component" value="Unassembled WGS sequence"/>
</dbReference>
<comment type="caution">
    <text evidence="1">The sequence shown here is derived from an EMBL/GenBank/DDBJ whole genome shotgun (WGS) entry which is preliminary data.</text>
</comment>
<gene>
    <name evidence="1" type="ORF">HGP29_20595</name>
</gene>
<name>A0A7X8SNX5_9BACT</name>
<accession>A0A7X8SNX5</accession>
<proteinExistence type="predicted"/>
<sequence>MMTISQNSSNAILSVHANNVQLKLEGFISQTFIADAMIKAANVMKNNNINTIIINTEDLSCPLSIPDKYQLISMLKTFGFERCNEIFTVCGLDQEERDLVETMALNRGWKLTALQSQNELINLV</sequence>